<keyword evidence="6" id="KW-1185">Reference proteome</keyword>
<dbReference type="NCBIfam" id="NF004837">
    <property type="entry name" value="PRK06187.1"/>
    <property type="match status" value="1"/>
</dbReference>
<accession>A0A3A3G410</accession>
<dbReference type="PANTHER" id="PTHR43201">
    <property type="entry name" value="ACYL-COA SYNTHETASE"/>
    <property type="match status" value="1"/>
</dbReference>
<dbReference type="InterPro" id="IPR025110">
    <property type="entry name" value="AMP-bd_C"/>
</dbReference>
<dbReference type="Pfam" id="PF00501">
    <property type="entry name" value="AMP-binding"/>
    <property type="match status" value="1"/>
</dbReference>
<dbReference type="Proteomes" id="UP000266327">
    <property type="component" value="Unassembled WGS sequence"/>
</dbReference>
<evidence type="ECO:0000313" key="6">
    <source>
        <dbReference type="Proteomes" id="UP000266327"/>
    </source>
</evidence>
<sequence length="533" mass="58578">MSSSEKQIHNIEQMSWLADYPAIGAQRFSDKAAIISDNGSYTYRELDEACDRFAAFLKQQGFTPGTRIAYLGKNSHLFFPVLFGCLRSGVVLVPINWRCTGTEIGYILQNSTSALLIHDQEFSEATREATEKAGTSIATLPTSGDAARTLDRILNDASIPARKSNELYLDECALQMYTSGTTGQPKGVMLSQRALSIARHIELDTPAWDDWTSDDIILSAMPNFHVGGLTWMLIGLLRSLTCILTADPSPANLLRLSQQQHVTRTFMVPTAISSLLDLIKKSHLPAPQLKSIFYGASTMDVHLLKECIETFGCGFGQYFGMTENCGSVTFLPPVSHDIARPELLRSVGKALPGMSIEIRDDNCVPLPANTPGEIWVKSPCIMIGYWKHAEATAEVLVDGWYKTGDGGYLDAEGYLYLTDRIKDMIVSGGENIYPAEVEQVLRLHPAIRDLVIVGIPDKPWGESVAAIIEWNEGCAATVEELRTFARKHIAGYKLPKLLQAVTALPRTATGKLQRAEVRRRIKSGDIPLAGTPT</sequence>
<dbReference type="AlphaFoldDB" id="A0A3A3G410"/>
<dbReference type="OrthoDB" id="9766486at2"/>
<dbReference type="InterPro" id="IPR045851">
    <property type="entry name" value="AMP-bd_C_sf"/>
</dbReference>
<dbReference type="GO" id="GO:0031956">
    <property type="term" value="F:medium-chain fatty acid-CoA ligase activity"/>
    <property type="evidence" value="ECO:0007669"/>
    <property type="project" value="TreeGrafter"/>
</dbReference>
<organism evidence="5 6">
    <name type="scientific">Noviherbaspirillum sedimenti</name>
    <dbReference type="NCBI Taxonomy" id="2320865"/>
    <lineage>
        <taxon>Bacteria</taxon>
        <taxon>Pseudomonadati</taxon>
        <taxon>Pseudomonadota</taxon>
        <taxon>Betaproteobacteria</taxon>
        <taxon>Burkholderiales</taxon>
        <taxon>Oxalobacteraceae</taxon>
        <taxon>Noviherbaspirillum</taxon>
    </lineage>
</organism>
<dbReference type="Gene3D" id="3.40.50.12780">
    <property type="entry name" value="N-terminal domain of ligase-like"/>
    <property type="match status" value="1"/>
</dbReference>
<name>A0A3A3G410_9BURK</name>
<evidence type="ECO:0000313" key="5">
    <source>
        <dbReference type="EMBL" id="RJG03233.1"/>
    </source>
</evidence>
<dbReference type="Gene3D" id="3.30.300.30">
    <property type="match status" value="1"/>
</dbReference>
<comment type="similarity">
    <text evidence="1">Belongs to the ATP-dependent AMP-binding enzyme family.</text>
</comment>
<dbReference type="Pfam" id="PF13193">
    <property type="entry name" value="AMP-binding_C"/>
    <property type="match status" value="1"/>
</dbReference>
<dbReference type="SUPFAM" id="SSF56801">
    <property type="entry name" value="Acetyl-CoA synthetase-like"/>
    <property type="match status" value="1"/>
</dbReference>
<feature type="domain" description="AMP-binding enzyme C-terminal" evidence="4">
    <location>
        <begin position="436"/>
        <end position="511"/>
    </location>
</feature>
<evidence type="ECO:0000256" key="2">
    <source>
        <dbReference type="ARBA" id="ARBA00022598"/>
    </source>
</evidence>
<gene>
    <name evidence="5" type="ORF">D3878_17900</name>
</gene>
<dbReference type="EMBL" id="QYUQ01000002">
    <property type="protein sequence ID" value="RJG03233.1"/>
    <property type="molecule type" value="Genomic_DNA"/>
</dbReference>
<dbReference type="InterPro" id="IPR000873">
    <property type="entry name" value="AMP-dep_synth/lig_dom"/>
</dbReference>
<proteinExistence type="inferred from homology"/>
<evidence type="ECO:0000259" key="3">
    <source>
        <dbReference type="Pfam" id="PF00501"/>
    </source>
</evidence>
<evidence type="ECO:0000256" key="1">
    <source>
        <dbReference type="ARBA" id="ARBA00006432"/>
    </source>
</evidence>
<reference evidence="6" key="1">
    <citation type="submission" date="2018-09" db="EMBL/GenBank/DDBJ databases">
        <authorList>
            <person name="Zhu H."/>
        </authorList>
    </citation>
    <scope>NUCLEOTIDE SEQUENCE [LARGE SCALE GENOMIC DNA]</scope>
    <source>
        <strain evidence="6">K1S02-23</strain>
    </source>
</reference>
<keyword evidence="2 5" id="KW-0436">Ligase</keyword>
<comment type="caution">
    <text evidence="5">The sequence shown here is derived from an EMBL/GenBank/DDBJ whole genome shotgun (WGS) entry which is preliminary data.</text>
</comment>
<evidence type="ECO:0000259" key="4">
    <source>
        <dbReference type="Pfam" id="PF13193"/>
    </source>
</evidence>
<dbReference type="RefSeq" id="WP_119786731.1">
    <property type="nucleotide sequence ID" value="NZ_QYUQ01000002.1"/>
</dbReference>
<protein>
    <submittedName>
        <fullName evidence="5">Long-chain-fatty-acid--CoA ligase</fullName>
    </submittedName>
</protein>
<dbReference type="PANTHER" id="PTHR43201:SF5">
    <property type="entry name" value="MEDIUM-CHAIN ACYL-COA LIGASE ACSF2, MITOCHONDRIAL"/>
    <property type="match status" value="1"/>
</dbReference>
<feature type="domain" description="AMP-dependent synthetase/ligase" evidence="3">
    <location>
        <begin position="25"/>
        <end position="386"/>
    </location>
</feature>
<dbReference type="GO" id="GO:0006631">
    <property type="term" value="P:fatty acid metabolic process"/>
    <property type="evidence" value="ECO:0007669"/>
    <property type="project" value="TreeGrafter"/>
</dbReference>
<dbReference type="InterPro" id="IPR042099">
    <property type="entry name" value="ANL_N_sf"/>
</dbReference>